<dbReference type="InterPro" id="IPR002562">
    <property type="entry name" value="3'-5'_exonuclease_dom"/>
</dbReference>
<gene>
    <name evidence="3" type="ORF">AVDCRST_MAG07-2318</name>
</gene>
<dbReference type="Gene3D" id="1.10.150.80">
    <property type="entry name" value="HRDC domain"/>
    <property type="match status" value="2"/>
</dbReference>
<keyword evidence="3" id="KW-0378">Hydrolase</keyword>
<dbReference type="EMBL" id="CADCUB010000113">
    <property type="protein sequence ID" value="CAA9340060.1"/>
    <property type="molecule type" value="Genomic_DNA"/>
</dbReference>
<dbReference type="InterPro" id="IPR044876">
    <property type="entry name" value="HRDC_dom_sf"/>
</dbReference>
<dbReference type="PROSITE" id="PS50967">
    <property type="entry name" value="HRDC"/>
    <property type="match status" value="1"/>
</dbReference>
<feature type="region of interest" description="Disordered" evidence="1">
    <location>
        <begin position="1"/>
        <end position="26"/>
    </location>
</feature>
<dbReference type="InterPro" id="IPR002121">
    <property type="entry name" value="HRDC_dom"/>
</dbReference>
<dbReference type="PANTHER" id="PTHR47649">
    <property type="entry name" value="RIBONUCLEASE D"/>
    <property type="match status" value="1"/>
</dbReference>
<feature type="domain" description="HRDC" evidence="2">
    <location>
        <begin position="235"/>
        <end position="315"/>
    </location>
</feature>
<dbReference type="InterPro" id="IPR012337">
    <property type="entry name" value="RNaseH-like_sf"/>
</dbReference>
<dbReference type="CDD" id="cd06142">
    <property type="entry name" value="RNaseD_exo"/>
    <property type="match status" value="1"/>
</dbReference>
<evidence type="ECO:0000259" key="2">
    <source>
        <dbReference type="PROSITE" id="PS50967"/>
    </source>
</evidence>
<evidence type="ECO:0000313" key="3">
    <source>
        <dbReference type="EMBL" id="CAA9340060.1"/>
    </source>
</evidence>
<evidence type="ECO:0000256" key="1">
    <source>
        <dbReference type="SAM" id="MobiDB-lite"/>
    </source>
</evidence>
<dbReference type="AlphaFoldDB" id="A0A6J4LRD3"/>
<dbReference type="GO" id="GO:0006139">
    <property type="term" value="P:nucleobase-containing compound metabolic process"/>
    <property type="evidence" value="ECO:0007669"/>
    <property type="project" value="InterPro"/>
</dbReference>
<dbReference type="InterPro" id="IPR041605">
    <property type="entry name" value="Exo_C"/>
</dbReference>
<dbReference type="GO" id="GO:0004525">
    <property type="term" value="F:ribonuclease III activity"/>
    <property type="evidence" value="ECO:0007669"/>
    <property type="project" value="UniProtKB-EC"/>
</dbReference>
<proteinExistence type="predicted"/>
<dbReference type="SMART" id="SM00474">
    <property type="entry name" value="35EXOc"/>
    <property type="match status" value="1"/>
</dbReference>
<organism evidence="3">
    <name type="scientific">uncultured Frankineae bacterium</name>
    <dbReference type="NCBI Taxonomy" id="437475"/>
    <lineage>
        <taxon>Bacteria</taxon>
        <taxon>Bacillati</taxon>
        <taxon>Actinomycetota</taxon>
        <taxon>Actinomycetes</taxon>
        <taxon>Frankiales</taxon>
        <taxon>environmental samples</taxon>
    </lineage>
</organism>
<dbReference type="GO" id="GO:0003676">
    <property type="term" value="F:nucleic acid binding"/>
    <property type="evidence" value="ECO:0007669"/>
    <property type="project" value="InterPro"/>
</dbReference>
<dbReference type="Pfam" id="PF01612">
    <property type="entry name" value="DNA_pol_A_exo1"/>
    <property type="match status" value="1"/>
</dbReference>
<dbReference type="Pfam" id="PF18305">
    <property type="entry name" value="DNA_pol_A_exoN"/>
    <property type="match status" value="1"/>
</dbReference>
<name>A0A6J4LRD3_9ACTN</name>
<dbReference type="PANTHER" id="PTHR47649:SF1">
    <property type="entry name" value="RIBONUCLEASE D"/>
    <property type="match status" value="1"/>
</dbReference>
<dbReference type="Gene3D" id="3.30.420.10">
    <property type="entry name" value="Ribonuclease H-like superfamily/Ribonuclease H"/>
    <property type="match status" value="1"/>
</dbReference>
<reference evidence="3" key="1">
    <citation type="submission" date="2020-02" db="EMBL/GenBank/DDBJ databases">
        <authorList>
            <person name="Meier V. D."/>
        </authorList>
    </citation>
    <scope>NUCLEOTIDE SEQUENCE</scope>
    <source>
        <strain evidence="3">AVDCRST_MAG07</strain>
    </source>
</reference>
<dbReference type="SMART" id="SM00341">
    <property type="entry name" value="HRDC"/>
    <property type="match status" value="1"/>
</dbReference>
<dbReference type="Pfam" id="PF00570">
    <property type="entry name" value="HRDC"/>
    <property type="match status" value="1"/>
</dbReference>
<protein>
    <submittedName>
        <fullName evidence="3">Ribonuclease D</fullName>
        <ecNumber evidence="3">3.1.26.3</ecNumber>
    </submittedName>
</protein>
<dbReference type="SUPFAM" id="SSF53098">
    <property type="entry name" value="Ribonuclease H-like"/>
    <property type="match status" value="1"/>
</dbReference>
<dbReference type="InterPro" id="IPR010997">
    <property type="entry name" value="HRDC-like_sf"/>
</dbReference>
<dbReference type="InterPro" id="IPR051086">
    <property type="entry name" value="RNase_D-like"/>
</dbReference>
<dbReference type="GO" id="GO:0008408">
    <property type="term" value="F:3'-5' exonuclease activity"/>
    <property type="evidence" value="ECO:0007669"/>
    <property type="project" value="InterPro"/>
</dbReference>
<sequence length="423" mass="45595">MTTTLPGHEEGVSGDEPGVRPLLAPSEGVPPVVETAAALDEVVARFAAGTGPTAVDAERASGYRYSQRAYLVQLRRAGAGTALIDPLGCPDLSQLSEAVADDEWVLHAASQDLACLAEVGLVPTRIFDTELAGRLSGFDRVGLGAMVERVLGLRLEKGHSAADWSTRPLPEAWLVYAALDVEVLVELRDRLEQELRAQGKLELAREEFEAVRQAPAPAPRTDPWRRTSGIHRMRNRRQLAAVRALWEVRDDMARRRDIAPGRILPDSALVAAVQADPQTPAALLALPVFGGRSTRRHVDTWFGALQAARALPEDALPSPVPPGDAPPQANRWAERDPVAARRLARVRAVVTGLAEELRMPQENLVQPEAVRRLAWTPPDPVDEDAVAAALRAHGAREWQVLRVAEPLTAALPEPADPAAPSGG</sequence>
<accession>A0A6J4LRD3</accession>
<dbReference type="SUPFAM" id="SSF47819">
    <property type="entry name" value="HRDC-like"/>
    <property type="match status" value="1"/>
</dbReference>
<dbReference type="EC" id="3.1.26.3" evidence="3"/>
<dbReference type="InterPro" id="IPR036397">
    <property type="entry name" value="RNaseH_sf"/>
</dbReference>
<dbReference type="GO" id="GO:0000166">
    <property type="term" value="F:nucleotide binding"/>
    <property type="evidence" value="ECO:0007669"/>
    <property type="project" value="InterPro"/>
</dbReference>